<feature type="region of interest" description="Disordered" evidence="1">
    <location>
        <begin position="357"/>
        <end position="393"/>
    </location>
</feature>
<dbReference type="EMBL" id="BLLK01000020">
    <property type="protein sequence ID" value="GFH44536.1"/>
    <property type="molecule type" value="Genomic_DNA"/>
</dbReference>
<gene>
    <name evidence="2" type="ORF">CTEN210_01010</name>
</gene>
<evidence type="ECO:0000313" key="2">
    <source>
        <dbReference type="EMBL" id="GFH44536.1"/>
    </source>
</evidence>
<dbReference type="Proteomes" id="UP001054902">
    <property type="component" value="Unassembled WGS sequence"/>
</dbReference>
<dbReference type="GO" id="GO:0008146">
    <property type="term" value="F:sulfotransferase activity"/>
    <property type="evidence" value="ECO:0007669"/>
    <property type="project" value="InterPro"/>
</dbReference>
<accession>A0AAD3GZB3</accession>
<proteinExistence type="predicted"/>
<feature type="compositionally biased region" description="Basic and acidic residues" evidence="1">
    <location>
        <begin position="382"/>
        <end position="393"/>
    </location>
</feature>
<comment type="caution">
    <text evidence="2">The sequence shown here is derived from an EMBL/GenBank/DDBJ whole genome shotgun (WGS) entry which is preliminary data.</text>
</comment>
<protein>
    <recommendedName>
        <fullName evidence="4">Sulfotransferase domain-containing protein</fullName>
    </recommendedName>
</protein>
<evidence type="ECO:0000256" key="1">
    <source>
        <dbReference type="SAM" id="MobiDB-lite"/>
    </source>
</evidence>
<evidence type="ECO:0000313" key="3">
    <source>
        <dbReference type="Proteomes" id="UP001054902"/>
    </source>
</evidence>
<dbReference type="InterPro" id="IPR027417">
    <property type="entry name" value="P-loop_NTPase"/>
</dbReference>
<feature type="compositionally biased region" description="Polar residues" evidence="1">
    <location>
        <begin position="365"/>
        <end position="380"/>
    </location>
</feature>
<organism evidence="2 3">
    <name type="scientific">Chaetoceros tenuissimus</name>
    <dbReference type="NCBI Taxonomy" id="426638"/>
    <lineage>
        <taxon>Eukaryota</taxon>
        <taxon>Sar</taxon>
        <taxon>Stramenopiles</taxon>
        <taxon>Ochrophyta</taxon>
        <taxon>Bacillariophyta</taxon>
        <taxon>Coscinodiscophyceae</taxon>
        <taxon>Chaetocerotophycidae</taxon>
        <taxon>Chaetocerotales</taxon>
        <taxon>Chaetocerotaceae</taxon>
        <taxon>Chaetoceros</taxon>
    </lineage>
</organism>
<sequence length="393" mass="45947">MVSLEITRRKKRQLLLLSATIFAFLSLPSKQFEDSTSSSATKFLRHLSAANDDFTSFIGYEKVELMHQDIGCISRTHELIFVNIPHTSGKAIEHSFLFDDSRMMLQYDLRQDISQPHTAITLFANSKQREIDQFTTATVIRHPCDRFIAAFEYLTSDRATEWEQERSARIIGDKSIDEFVELMHATEWKIWTFIDFSMQYMFLMLRGKVTTDNVMCFEQWQESIQRFENVLNLEEDQLVNDLPTTPLEYNEEMTCADLKPETRQMIEERYVMDYCLFAYSSLPEHGDSGECIGNGLNKKDFTKRFQECNKLLTQQGIDFREYYTSRPFDDDEEEEDRSDDEVRIEKVKAKLISIESNEEAEDVDQVSTKSGGNYTTTLGQEDNDKLKMYEMMD</sequence>
<dbReference type="AlphaFoldDB" id="A0AAD3GZB3"/>
<dbReference type="Pfam" id="PF03567">
    <property type="entry name" value="Sulfotransfer_2"/>
    <property type="match status" value="1"/>
</dbReference>
<dbReference type="GO" id="GO:0016020">
    <property type="term" value="C:membrane"/>
    <property type="evidence" value="ECO:0007669"/>
    <property type="project" value="InterPro"/>
</dbReference>
<dbReference type="Gene3D" id="3.40.50.300">
    <property type="entry name" value="P-loop containing nucleotide triphosphate hydrolases"/>
    <property type="match status" value="1"/>
</dbReference>
<evidence type="ECO:0008006" key="4">
    <source>
        <dbReference type="Google" id="ProtNLM"/>
    </source>
</evidence>
<reference evidence="2 3" key="1">
    <citation type="journal article" date="2021" name="Sci. Rep.">
        <title>The genome of the diatom Chaetoceros tenuissimus carries an ancient integrated fragment of an extant virus.</title>
        <authorList>
            <person name="Hongo Y."/>
            <person name="Kimura K."/>
            <person name="Takaki Y."/>
            <person name="Yoshida Y."/>
            <person name="Baba S."/>
            <person name="Kobayashi G."/>
            <person name="Nagasaki K."/>
            <person name="Hano T."/>
            <person name="Tomaru Y."/>
        </authorList>
    </citation>
    <scope>NUCLEOTIDE SEQUENCE [LARGE SCALE GENOMIC DNA]</scope>
    <source>
        <strain evidence="2 3">NIES-3715</strain>
    </source>
</reference>
<dbReference type="InterPro" id="IPR005331">
    <property type="entry name" value="Sulfotransferase"/>
</dbReference>
<name>A0AAD3GZB3_9STRA</name>
<keyword evidence="3" id="KW-1185">Reference proteome</keyword>